<evidence type="ECO:0000313" key="2">
    <source>
        <dbReference type="EMBL" id="MBH3441576.1"/>
    </source>
</evidence>
<evidence type="ECO:0000313" key="4">
    <source>
        <dbReference type="Proteomes" id="UP000250443"/>
    </source>
</evidence>
<reference evidence="1 5" key="2">
    <citation type="submission" date="2020-10" db="EMBL/GenBank/DDBJ databases">
        <title>Genome sequences of Pseudomonas isolates.</title>
        <authorList>
            <person name="Wessels L."/>
            <person name="Reich F."/>
            <person name="Hammerl J."/>
        </authorList>
    </citation>
    <scope>NUCLEOTIDE SEQUENCE [LARGE SCALE GENOMIC DNA]</scope>
    <source>
        <strain evidence="1 5">20-MO00624-0</strain>
    </source>
</reference>
<dbReference type="EMBL" id="UAUF01000015">
    <property type="protein sequence ID" value="SPZ16571.1"/>
    <property type="molecule type" value="Genomic_DNA"/>
</dbReference>
<keyword evidence="5" id="KW-1185">Reference proteome</keyword>
<reference evidence="2 6" key="3">
    <citation type="submission" date="2020-11" db="EMBL/GenBank/DDBJ databases">
        <title>Enhanced detection system for hospital associated transmission using whole genome sequencing surveillance.</title>
        <authorList>
            <person name="Harrison L.H."/>
            <person name="Van Tyne D."/>
            <person name="Marsh J.W."/>
            <person name="Griffith M.P."/>
            <person name="Snyder D.J."/>
            <person name="Cooper V.S."/>
            <person name="Mustapha M."/>
        </authorList>
    </citation>
    <scope>NUCLEOTIDE SEQUENCE [LARGE SCALE GENOMIC DNA]</scope>
    <source>
        <strain evidence="2 6">PSB00013</strain>
    </source>
</reference>
<protein>
    <submittedName>
        <fullName evidence="3">Uncharacterized protein</fullName>
    </submittedName>
</protein>
<reference evidence="3 4" key="1">
    <citation type="submission" date="2018-06" db="EMBL/GenBank/DDBJ databases">
        <authorList>
            <consortium name="Pathogen Informatics"/>
            <person name="Doyle S."/>
        </authorList>
    </citation>
    <scope>NUCLEOTIDE SEQUENCE [LARGE SCALE GENOMIC DNA]</scope>
    <source>
        <strain evidence="3 4">NCTC11842</strain>
    </source>
</reference>
<proteinExistence type="predicted"/>
<name>A0A2X2DC62_PSELU</name>
<sequence>MILTEFDCYQLQNRLDNICGARLPAANIDSFYFFLDALRTARNVSELELAAAKIDGFMIALEGAGLVSGTSAMLIGGFVSRVQAHRLERLGVE</sequence>
<evidence type="ECO:0000313" key="1">
    <source>
        <dbReference type="EMBL" id="MBF8643680.1"/>
    </source>
</evidence>
<dbReference type="Proteomes" id="UP000638986">
    <property type="component" value="Unassembled WGS sequence"/>
</dbReference>
<dbReference type="EMBL" id="JADTXM010000023">
    <property type="protein sequence ID" value="MBH3441576.1"/>
    <property type="molecule type" value="Genomic_DNA"/>
</dbReference>
<evidence type="ECO:0000313" key="5">
    <source>
        <dbReference type="Proteomes" id="UP000626180"/>
    </source>
</evidence>
<dbReference type="EMBL" id="JADMCD010000020">
    <property type="protein sequence ID" value="MBF8643680.1"/>
    <property type="molecule type" value="Genomic_DNA"/>
</dbReference>
<dbReference type="GeneID" id="300269413"/>
<gene>
    <name evidence="2" type="ORF">I5Q09_23105</name>
    <name evidence="1" type="ORF">IRZ65_23760</name>
    <name evidence="3" type="ORF">NCTC11842_05604</name>
</gene>
<accession>A0A2X2DC62</accession>
<dbReference type="RefSeq" id="WP_010798824.1">
    <property type="nucleotide sequence ID" value="NZ_CP044085.1"/>
</dbReference>
<dbReference type="Proteomes" id="UP000626180">
    <property type="component" value="Unassembled WGS sequence"/>
</dbReference>
<evidence type="ECO:0000313" key="6">
    <source>
        <dbReference type="Proteomes" id="UP000638986"/>
    </source>
</evidence>
<dbReference type="AlphaFoldDB" id="A0A2X2DC62"/>
<organism evidence="3 4">
    <name type="scientific">Pseudomonas luteola</name>
    <dbReference type="NCBI Taxonomy" id="47886"/>
    <lineage>
        <taxon>Bacteria</taxon>
        <taxon>Pseudomonadati</taxon>
        <taxon>Pseudomonadota</taxon>
        <taxon>Gammaproteobacteria</taxon>
        <taxon>Pseudomonadales</taxon>
        <taxon>Pseudomonadaceae</taxon>
        <taxon>Pseudomonas</taxon>
    </lineage>
</organism>
<evidence type="ECO:0000313" key="3">
    <source>
        <dbReference type="EMBL" id="SPZ16571.1"/>
    </source>
</evidence>
<dbReference type="Proteomes" id="UP000250443">
    <property type="component" value="Unassembled WGS sequence"/>
</dbReference>